<proteinExistence type="inferred from homology"/>
<dbReference type="InterPro" id="IPR008326">
    <property type="entry name" value="PdhI-like"/>
</dbReference>
<dbReference type="SUPFAM" id="SSF89360">
    <property type="entry name" value="HesB-like domain"/>
    <property type="match status" value="1"/>
</dbReference>
<dbReference type="RefSeq" id="WP_239673995.1">
    <property type="nucleotide sequence ID" value="NZ_CP049742.1"/>
</dbReference>
<organism evidence="2 3">
    <name type="scientific">Mangrovibacillus cuniculi</name>
    <dbReference type="NCBI Taxonomy" id="2593652"/>
    <lineage>
        <taxon>Bacteria</taxon>
        <taxon>Bacillati</taxon>
        <taxon>Bacillota</taxon>
        <taxon>Bacilli</taxon>
        <taxon>Bacillales</taxon>
        <taxon>Bacillaceae</taxon>
        <taxon>Mangrovibacillus</taxon>
    </lineage>
</organism>
<dbReference type="PIRSF" id="PIRSF034852">
    <property type="entry name" value="UCP034852"/>
    <property type="match status" value="1"/>
</dbReference>
<dbReference type="EMBL" id="CP049742">
    <property type="protein sequence ID" value="QPC46473.1"/>
    <property type="molecule type" value="Genomic_DNA"/>
</dbReference>
<protein>
    <recommendedName>
        <fullName evidence="4">FeS cluster biogenesis domain-containing protein</fullName>
    </recommendedName>
</protein>
<accession>A0A7S8CAN8</accession>
<keyword evidence="3" id="KW-1185">Reference proteome</keyword>
<reference evidence="2 3" key="1">
    <citation type="submission" date="2019-07" db="EMBL/GenBank/DDBJ databases">
        <title>Genome sequence of 2 isolates from Red Sea Mangroves.</title>
        <authorList>
            <person name="Sefrji F."/>
            <person name="Michoud G."/>
            <person name="Merlino G."/>
            <person name="Daffonchio D."/>
        </authorList>
    </citation>
    <scope>NUCLEOTIDE SEQUENCE [LARGE SCALE GENOMIC DNA]</scope>
    <source>
        <strain evidence="2 3">R1DC41</strain>
    </source>
</reference>
<evidence type="ECO:0008006" key="4">
    <source>
        <dbReference type="Google" id="ProtNLM"/>
    </source>
</evidence>
<comment type="similarity">
    <text evidence="1">Belongs to the HesB/IscA family.</text>
</comment>
<evidence type="ECO:0000313" key="2">
    <source>
        <dbReference type="EMBL" id="QPC46473.1"/>
    </source>
</evidence>
<sequence>MKITMSEDAKQWFKHEMEVKANETVRFFVRYGGASTLHTGFSLGVTKEDPINIGYSTEIDNVTYFIEEKDLWYFKDHNLHVSFDDKWNEPSYEYMER</sequence>
<dbReference type="KEGG" id="mcui:G8O30_05585"/>
<gene>
    <name evidence="2" type="ORF">G8O30_05585</name>
</gene>
<name>A0A7S8CAN8_9BACI</name>
<evidence type="ECO:0000313" key="3">
    <source>
        <dbReference type="Proteomes" id="UP000593626"/>
    </source>
</evidence>
<dbReference type="Proteomes" id="UP000593626">
    <property type="component" value="Chromosome"/>
</dbReference>
<dbReference type="InterPro" id="IPR035903">
    <property type="entry name" value="HesB-like_dom_sf"/>
</dbReference>
<dbReference type="AlphaFoldDB" id="A0A7S8CAN8"/>
<evidence type="ECO:0000256" key="1">
    <source>
        <dbReference type="ARBA" id="ARBA00006718"/>
    </source>
</evidence>